<comment type="caution">
    <text evidence="1">The sequence shown here is derived from an EMBL/GenBank/DDBJ whole genome shotgun (WGS) entry which is preliminary data.</text>
</comment>
<dbReference type="EMBL" id="BGPR01002701">
    <property type="protein sequence ID" value="GBM77638.1"/>
    <property type="molecule type" value="Genomic_DNA"/>
</dbReference>
<protein>
    <submittedName>
        <fullName evidence="1">Uncharacterized protein</fullName>
    </submittedName>
</protein>
<gene>
    <name evidence="1" type="ORF">AVEN_34463_1</name>
</gene>
<sequence length="197" mass="22073">MTTEIGDNGYNMKVLENRRIMDLSLLGTESWTTASGNANTLRSLIVPTPHPPSKRETLPTCFDFPILERAFCPQIYLYRSHFLLYGPEFQRDIQLSASIKTGLSHCRPVLAWSGGECPASQMHSFNLMGIRKRLEAAFAEWESVGFGAGLFQVRNPIPLKNRCGLGLLQVKSYVVGQTFPRWCAAQHLFSLSLHKGV</sequence>
<reference evidence="1 2" key="1">
    <citation type="journal article" date="2019" name="Sci. Rep.">
        <title>Orb-weaving spider Araneus ventricosus genome elucidates the spidroin gene catalogue.</title>
        <authorList>
            <person name="Kono N."/>
            <person name="Nakamura H."/>
            <person name="Ohtoshi R."/>
            <person name="Moran D.A.P."/>
            <person name="Shinohara A."/>
            <person name="Yoshida Y."/>
            <person name="Fujiwara M."/>
            <person name="Mori M."/>
            <person name="Tomita M."/>
            <person name="Arakawa K."/>
        </authorList>
    </citation>
    <scope>NUCLEOTIDE SEQUENCE [LARGE SCALE GENOMIC DNA]</scope>
</reference>
<keyword evidence="2" id="KW-1185">Reference proteome</keyword>
<dbReference type="Proteomes" id="UP000499080">
    <property type="component" value="Unassembled WGS sequence"/>
</dbReference>
<dbReference type="AlphaFoldDB" id="A0A4Y2IIV5"/>
<evidence type="ECO:0000313" key="2">
    <source>
        <dbReference type="Proteomes" id="UP000499080"/>
    </source>
</evidence>
<proteinExistence type="predicted"/>
<organism evidence="1 2">
    <name type="scientific">Araneus ventricosus</name>
    <name type="common">Orbweaver spider</name>
    <name type="synonym">Epeira ventricosa</name>
    <dbReference type="NCBI Taxonomy" id="182803"/>
    <lineage>
        <taxon>Eukaryota</taxon>
        <taxon>Metazoa</taxon>
        <taxon>Ecdysozoa</taxon>
        <taxon>Arthropoda</taxon>
        <taxon>Chelicerata</taxon>
        <taxon>Arachnida</taxon>
        <taxon>Araneae</taxon>
        <taxon>Araneomorphae</taxon>
        <taxon>Entelegynae</taxon>
        <taxon>Araneoidea</taxon>
        <taxon>Araneidae</taxon>
        <taxon>Araneus</taxon>
    </lineage>
</organism>
<accession>A0A4Y2IIV5</accession>
<evidence type="ECO:0000313" key="1">
    <source>
        <dbReference type="EMBL" id="GBM77638.1"/>
    </source>
</evidence>
<name>A0A4Y2IIV5_ARAVE</name>